<accession>A0A183SM56</accession>
<dbReference type="PANTHER" id="PTHR47027">
    <property type="entry name" value="REVERSE TRANSCRIPTASE DOMAIN-CONTAINING PROTEIN"/>
    <property type="match status" value="1"/>
</dbReference>
<protein>
    <submittedName>
        <fullName evidence="4">Reverse transcriptase domain-containing protein</fullName>
    </submittedName>
</protein>
<dbReference type="AlphaFoldDB" id="A0A183SM56"/>
<evidence type="ECO:0000313" key="4">
    <source>
        <dbReference type="WBParaSite" id="SSLN_0000547501-mRNA-1"/>
    </source>
</evidence>
<evidence type="ECO:0000313" key="2">
    <source>
        <dbReference type="EMBL" id="VDL91689.1"/>
    </source>
</evidence>
<reference evidence="4" key="1">
    <citation type="submission" date="2016-06" db="UniProtKB">
        <authorList>
            <consortium name="WormBaseParasite"/>
        </authorList>
    </citation>
    <scope>IDENTIFICATION</scope>
</reference>
<evidence type="ECO:0000313" key="3">
    <source>
        <dbReference type="Proteomes" id="UP000275846"/>
    </source>
</evidence>
<sequence>MIFAGTREVPGDANPHQYYLRGLDNTVNRDGLWKIMQKFGCPKRFTHIVGHLHGGMMACVTDNGAISEAFAMTKGVKHECILAPTLFDLMLPDMILNACRDECPWIRIAYGMDGQLLNQRQMRSQSIMDLFAATCDDFGLRLTMEKTVVMLQPPLNTTYNAARKNAHLKSVDTFTYMGNNLSSRTKIDEEVAHRIAKASQAFGYMQNVVWNRHGLLSISAQLRQVQLHCSDEAARIDDERPSKRHFYGEKATGSCRQEGQAHRYKDTLKTSLKHLQINPVTFEDLAQNRPAWKRTVKTRAAICEANRIATAKGGTQVTSISNHHRQCPSPPNMPAFSLPLPRVNRPDQTPPDALQQQSNNFKIYISLHIYQPRFGTHDEHHCHHFSKSHHRRNHPQLRAT</sequence>
<feature type="compositionally biased region" description="Basic residues" evidence="1">
    <location>
        <begin position="382"/>
        <end position="400"/>
    </location>
</feature>
<gene>
    <name evidence="2" type="ORF">SSLN_LOCUS5304</name>
</gene>
<dbReference type="WBParaSite" id="SSLN_0000547501-mRNA-1">
    <property type="protein sequence ID" value="SSLN_0000547501-mRNA-1"/>
    <property type="gene ID" value="SSLN_0000547501"/>
</dbReference>
<organism evidence="4">
    <name type="scientific">Schistocephalus solidus</name>
    <name type="common">Tapeworm</name>
    <dbReference type="NCBI Taxonomy" id="70667"/>
    <lineage>
        <taxon>Eukaryota</taxon>
        <taxon>Metazoa</taxon>
        <taxon>Spiralia</taxon>
        <taxon>Lophotrochozoa</taxon>
        <taxon>Platyhelminthes</taxon>
        <taxon>Cestoda</taxon>
        <taxon>Eucestoda</taxon>
        <taxon>Diphyllobothriidea</taxon>
        <taxon>Diphyllobothriidae</taxon>
        <taxon>Schistocephalus</taxon>
    </lineage>
</organism>
<dbReference type="EMBL" id="UYSU01033199">
    <property type="protein sequence ID" value="VDL91689.1"/>
    <property type="molecule type" value="Genomic_DNA"/>
</dbReference>
<name>A0A183SM56_SCHSO</name>
<reference evidence="2 3" key="2">
    <citation type="submission" date="2018-11" db="EMBL/GenBank/DDBJ databases">
        <authorList>
            <consortium name="Pathogen Informatics"/>
        </authorList>
    </citation>
    <scope>NUCLEOTIDE SEQUENCE [LARGE SCALE GENOMIC DNA]</scope>
    <source>
        <strain evidence="2 3">NST_G2</strain>
    </source>
</reference>
<proteinExistence type="predicted"/>
<evidence type="ECO:0000256" key="1">
    <source>
        <dbReference type="SAM" id="MobiDB-lite"/>
    </source>
</evidence>
<keyword evidence="3" id="KW-1185">Reference proteome</keyword>
<dbReference type="OrthoDB" id="2017974at2759"/>
<dbReference type="Proteomes" id="UP000275846">
    <property type="component" value="Unassembled WGS sequence"/>
</dbReference>
<feature type="region of interest" description="Disordered" evidence="1">
    <location>
        <begin position="379"/>
        <end position="400"/>
    </location>
</feature>
<dbReference type="PANTHER" id="PTHR47027:SF26">
    <property type="entry name" value="REVERSE TRANSCRIPTASE DOMAIN-CONTAINING PROTEIN"/>
    <property type="match status" value="1"/>
</dbReference>